<protein>
    <submittedName>
        <fullName evidence="2">Uncharacterized protein</fullName>
    </submittedName>
</protein>
<dbReference type="EMBL" id="LIAE01006432">
    <property type="protein sequence ID" value="PAV89748.1"/>
    <property type="molecule type" value="Genomic_DNA"/>
</dbReference>
<accession>A0A2A2LUD7</accession>
<proteinExistence type="predicted"/>
<reference evidence="2 3" key="1">
    <citation type="journal article" date="2017" name="Curr. Biol.">
        <title>Genome architecture and evolution of a unichromosomal asexual nematode.</title>
        <authorList>
            <person name="Fradin H."/>
            <person name="Zegar C."/>
            <person name="Gutwein M."/>
            <person name="Lucas J."/>
            <person name="Kovtun M."/>
            <person name="Corcoran D."/>
            <person name="Baugh L.R."/>
            <person name="Kiontke K."/>
            <person name="Gunsalus K."/>
            <person name="Fitch D.H."/>
            <person name="Piano F."/>
        </authorList>
    </citation>
    <scope>NUCLEOTIDE SEQUENCE [LARGE SCALE GENOMIC DNA]</scope>
    <source>
        <strain evidence="2">PF1309</strain>
    </source>
</reference>
<dbReference type="AlphaFoldDB" id="A0A2A2LUD7"/>
<feature type="transmembrane region" description="Helical" evidence="1">
    <location>
        <begin position="80"/>
        <end position="101"/>
    </location>
</feature>
<feature type="transmembrane region" description="Helical" evidence="1">
    <location>
        <begin position="176"/>
        <end position="204"/>
    </location>
</feature>
<dbReference type="OrthoDB" id="5783836at2759"/>
<evidence type="ECO:0000313" key="3">
    <source>
        <dbReference type="Proteomes" id="UP000218231"/>
    </source>
</evidence>
<keyword evidence="1" id="KW-0812">Transmembrane</keyword>
<keyword evidence="1" id="KW-0472">Membrane</keyword>
<feature type="transmembrane region" description="Helical" evidence="1">
    <location>
        <begin position="113"/>
        <end position="132"/>
    </location>
</feature>
<name>A0A2A2LUD7_9BILA</name>
<evidence type="ECO:0000256" key="1">
    <source>
        <dbReference type="SAM" id="Phobius"/>
    </source>
</evidence>
<gene>
    <name evidence="2" type="ORF">WR25_11217</name>
</gene>
<keyword evidence="3" id="KW-1185">Reference proteome</keyword>
<evidence type="ECO:0000313" key="2">
    <source>
        <dbReference type="EMBL" id="PAV89748.1"/>
    </source>
</evidence>
<keyword evidence="1" id="KW-1133">Transmembrane helix</keyword>
<organism evidence="2 3">
    <name type="scientific">Diploscapter pachys</name>
    <dbReference type="NCBI Taxonomy" id="2018661"/>
    <lineage>
        <taxon>Eukaryota</taxon>
        <taxon>Metazoa</taxon>
        <taxon>Ecdysozoa</taxon>
        <taxon>Nematoda</taxon>
        <taxon>Chromadorea</taxon>
        <taxon>Rhabditida</taxon>
        <taxon>Rhabditina</taxon>
        <taxon>Rhabditomorpha</taxon>
        <taxon>Rhabditoidea</taxon>
        <taxon>Rhabditidae</taxon>
        <taxon>Diploscapter</taxon>
    </lineage>
</organism>
<comment type="caution">
    <text evidence="2">The sequence shown here is derived from an EMBL/GenBank/DDBJ whole genome shotgun (WGS) entry which is preliminary data.</text>
</comment>
<sequence length="235" mass="27190">MGDQIYGDTIIHALPHGSHKTRKISWYFSKKDPPEVNQIFDDSIMEPSTSNETERKLPLKDIDVYEKENRFCYGYLSPTYVANAIIIALIQEITLGLILAIRVENDWWMHPQLVVLVFCRLLQYIPAFLALLGNYIHRASLLIPFMMSQISLGSYADLQTYMQVISRFQKSNPDSILLITPLLYMVLPILLYAMLLVLFIYVMYEIIRYANIANVKESNGDMRRNTDTQIESLIV</sequence>
<dbReference type="Proteomes" id="UP000218231">
    <property type="component" value="Unassembled WGS sequence"/>
</dbReference>